<dbReference type="UniPathway" id="UPA00077">
    <property type="reaction ID" value="UER00155"/>
</dbReference>
<dbReference type="GO" id="GO:0046654">
    <property type="term" value="P:tetrahydrofolate biosynthetic process"/>
    <property type="evidence" value="ECO:0007669"/>
    <property type="project" value="UniProtKB-UniPathway"/>
</dbReference>
<evidence type="ECO:0000256" key="2">
    <source>
        <dbReference type="ARBA" id="ARBA00005051"/>
    </source>
</evidence>
<dbReference type="GO" id="GO:0046656">
    <property type="term" value="P:folic acid biosynthetic process"/>
    <property type="evidence" value="ECO:0007669"/>
    <property type="project" value="UniProtKB-KW"/>
</dbReference>
<keyword evidence="4" id="KW-0808">Transferase</keyword>
<evidence type="ECO:0000256" key="6">
    <source>
        <dbReference type="ARBA" id="ARBA00022777"/>
    </source>
</evidence>
<dbReference type="EMBL" id="LELK01000012">
    <property type="protein sequence ID" value="KMM36010.1"/>
    <property type="molecule type" value="Genomic_DNA"/>
</dbReference>
<dbReference type="GO" id="GO:0016301">
    <property type="term" value="F:kinase activity"/>
    <property type="evidence" value="ECO:0007669"/>
    <property type="project" value="UniProtKB-KW"/>
</dbReference>
<dbReference type="Proteomes" id="UP000035996">
    <property type="component" value="Unassembled WGS sequence"/>
</dbReference>
<keyword evidence="5" id="KW-0547">Nucleotide-binding</keyword>
<dbReference type="CDD" id="cd00483">
    <property type="entry name" value="HPPK"/>
    <property type="match status" value="1"/>
</dbReference>
<keyword evidence="8" id="KW-0289">Folate biosynthesis</keyword>
<dbReference type="OrthoDB" id="9808041at2"/>
<comment type="pathway">
    <text evidence="2">Cofactor biosynthesis; tetrahydrofolate biosynthesis; 2-amino-4-hydroxy-6-hydroxymethyl-7,8-dihydropteridine diphosphate from 7,8-dihydroneopterin triphosphate: step 4/4.</text>
</comment>
<dbReference type="InterPro" id="IPR000550">
    <property type="entry name" value="Hppk"/>
</dbReference>
<dbReference type="PANTHER" id="PTHR43071:SF1">
    <property type="entry name" value="2-AMINO-4-HYDROXY-6-HYDROXYMETHYLDIHYDROPTERIDINE PYROPHOSPHOKINASE"/>
    <property type="match status" value="1"/>
</dbReference>
<comment type="caution">
    <text evidence="9">The sequence shown here is derived from an EMBL/GenBank/DDBJ whole genome shotgun (WGS) entry which is preliminary data.</text>
</comment>
<evidence type="ECO:0000256" key="7">
    <source>
        <dbReference type="ARBA" id="ARBA00022840"/>
    </source>
</evidence>
<accession>A0A0J6CSB7</accession>
<evidence type="ECO:0000313" key="9">
    <source>
        <dbReference type="EMBL" id="KMM36010.1"/>
    </source>
</evidence>
<dbReference type="InterPro" id="IPR035907">
    <property type="entry name" value="Hppk_sf"/>
</dbReference>
<protein>
    <recommendedName>
        <fullName evidence="3">2-amino-4-hydroxy-6-hydroxymethyldihydropteridine diphosphokinase</fullName>
        <ecNumber evidence="3">2.7.6.3</ecNumber>
    </recommendedName>
</protein>
<evidence type="ECO:0000313" key="10">
    <source>
        <dbReference type="Proteomes" id="UP000035996"/>
    </source>
</evidence>
<dbReference type="EC" id="2.7.6.3" evidence="3"/>
<gene>
    <name evidence="9" type="ORF">AB986_19985</name>
</gene>
<reference evidence="9" key="1">
    <citation type="submission" date="2015-06" db="EMBL/GenBank/DDBJ databases">
        <authorList>
            <person name="Liu B."/>
            <person name="Wang J."/>
            <person name="Zhu Y."/>
            <person name="Liu G."/>
            <person name="Chen Q."/>
            <person name="Zheng C."/>
            <person name="Che J."/>
            <person name="Ge C."/>
            <person name="Shi H."/>
            <person name="Pan Z."/>
            <person name="Liu X."/>
        </authorList>
    </citation>
    <scope>NUCLEOTIDE SEQUENCE [LARGE SCALE GENOMIC DNA]</scope>
    <source>
        <strain evidence="9">DSM 16346</strain>
    </source>
</reference>
<keyword evidence="7" id="KW-0067">ATP-binding</keyword>
<dbReference type="PANTHER" id="PTHR43071">
    <property type="entry name" value="2-AMINO-4-HYDROXY-6-HYDROXYMETHYLDIHYDROPTERIDINE PYROPHOSPHOKINASE"/>
    <property type="match status" value="1"/>
</dbReference>
<organism evidence="9 10">
    <name type="scientific">Guptibacillus hwajinpoensis</name>
    <dbReference type="NCBI Taxonomy" id="208199"/>
    <lineage>
        <taxon>Bacteria</taxon>
        <taxon>Bacillati</taxon>
        <taxon>Bacillota</taxon>
        <taxon>Bacilli</taxon>
        <taxon>Bacillales</taxon>
        <taxon>Guptibacillaceae</taxon>
        <taxon>Guptibacillus</taxon>
    </lineage>
</organism>
<dbReference type="STRING" id="157733.AB986_19985"/>
<dbReference type="SUPFAM" id="SSF55083">
    <property type="entry name" value="6-hydroxymethyl-7,8-dihydropterin pyrophosphokinase, HPPK"/>
    <property type="match status" value="1"/>
</dbReference>
<keyword evidence="10" id="KW-1185">Reference proteome</keyword>
<dbReference type="RefSeq" id="WP_048313412.1">
    <property type="nucleotide sequence ID" value="NZ_CP119526.1"/>
</dbReference>
<dbReference type="NCBIfam" id="TIGR01498">
    <property type="entry name" value="folK"/>
    <property type="match status" value="1"/>
</dbReference>
<dbReference type="GeneID" id="301329066"/>
<dbReference type="PATRIC" id="fig|157733.3.peg.2155"/>
<dbReference type="GO" id="GO:0005524">
    <property type="term" value="F:ATP binding"/>
    <property type="evidence" value="ECO:0007669"/>
    <property type="project" value="UniProtKB-KW"/>
</dbReference>
<comment type="catalytic activity">
    <reaction evidence="1">
        <text>6-hydroxymethyl-7,8-dihydropterin + ATP = (7,8-dihydropterin-6-yl)methyl diphosphate + AMP + H(+)</text>
        <dbReference type="Rhea" id="RHEA:11412"/>
        <dbReference type="ChEBI" id="CHEBI:15378"/>
        <dbReference type="ChEBI" id="CHEBI:30616"/>
        <dbReference type="ChEBI" id="CHEBI:44841"/>
        <dbReference type="ChEBI" id="CHEBI:72950"/>
        <dbReference type="ChEBI" id="CHEBI:456215"/>
        <dbReference type="EC" id="2.7.6.3"/>
    </reaction>
</comment>
<dbReference type="AlphaFoldDB" id="A0A0J6CSB7"/>
<sequence>MNSVYIGIGSNIGDRESYIKTSLKRIQEYPGVDIADVSSLYETAPVGVTEQAAFLNMVAFLETEMNAFQLLEILQGIEQSLGRERDIRWGPRTIDLDILLYNHENIVAEGLVIPHPRLLERGFVIIPLHELSPDATIPTTNKRIDSYLDHIEDKEGVRLWKKKSAGDVFALFES</sequence>
<dbReference type="Gene3D" id="3.30.70.560">
    <property type="entry name" value="7,8-Dihydro-6-hydroxymethylpterin-pyrophosphokinase HPPK"/>
    <property type="match status" value="1"/>
</dbReference>
<evidence type="ECO:0000256" key="1">
    <source>
        <dbReference type="ARBA" id="ARBA00000198"/>
    </source>
</evidence>
<evidence type="ECO:0000256" key="5">
    <source>
        <dbReference type="ARBA" id="ARBA00022741"/>
    </source>
</evidence>
<dbReference type="PROSITE" id="PS00794">
    <property type="entry name" value="HPPK"/>
    <property type="match status" value="1"/>
</dbReference>
<name>A0A0J6CSB7_9BACL</name>
<dbReference type="GO" id="GO:0003848">
    <property type="term" value="F:2-amino-4-hydroxy-6-hydroxymethyldihydropteridine diphosphokinase activity"/>
    <property type="evidence" value="ECO:0007669"/>
    <property type="project" value="UniProtKB-EC"/>
</dbReference>
<evidence type="ECO:0000256" key="3">
    <source>
        <dbReference type="ARBA" id="ARBA00013253"/>
    </source>
</evidence>
<evidence type="ECO:0000256" key="4">
    <source>
        <dbReference type="ARBA" id="ARBA00022679"/>
    </source>
</evidence>
<dbReference type="Pfam" id="PF01288">
    <property type="entry name" value="HPPK"/>
    <property type="match status" value="1"/>
</dbReference>
<keyword evidence="6" id="KW-0418">Kinase</keyword>
<proteinExistence type="predicted"/>
<evidence type="ECO:0000256" key="8">
    <source>
        <dbReference type="ARBA" id="ARBA00022909"/>
    </source>
</evidence>